<dbReference type="Pfam" id="PF00465">
    <property type="entry name" value="Fe-ADH"/>
    <property type="match status" value="1"/>
</dbReference>
<dbReference type="GO" id="GO:0046872">
    <property type="term" value="F:metal ion binding"/>
    <property type="evidence" value="ECO:0007669"/>
    <property type="project" value="InterPro"/>
</dbReference>
<proteinExistence type="inferred from homology"/>
<dbReference type="CDD" id="cd08176">
    <property type="entry name" value="LPO"/>
    <property type="match status" value="1"/>
</dbReference>
<dbReference type="InterPro" id="IPR039697">
    <property type="entry name" value="Alcohol_dehydrogenase_Fe"/>
</dbReference>
<feature type="domain" description="Alcohol dehydrogenase iron-type/glycerol dehydrogenase GldA" evidence="3">
    <location>
        <begin position="17"/>
        <end position="187"/>
    </location>
</feature>
<dbReference type="Gene3D" id="3.40.50.1970">
    <property type="match status" value="1"/>
</dbReference>
<reference evidence="5" key="1">
    <citation type="submission" date="2022-10" db="EMBL/GenBank/DDBJ databases">
        <title>Mechanism of multi-heavy metal repair in Cytobacillus Firmus M7.</title>
        <authorList>
            <person name="Li X."/>
            <person name="Yu C."/>
        </authorList>
    </citation>
    <scope>NUCLEOTIDE SEQUENCE</scope>
    <source>
        <strain evidence="5">M7</strain>
    </source>
</reference>
<dbReference type="FunFam" id="1.20.1090.10:FF:000001">
    <property type="entry name" value="Aldehyde-alcohol dehydrogenase"/>
    <property type="match status" value="1"/>
</dbReference>
<evidence type="ECO:0000256" key="2">
    <source>
        <dbReference type="ARBA" id="ARBA00023002"/>
    </source>
</evidence>
<organism evidence="5 6">
    <name type="scientific">Cytobacillus firmus</name>
    <name type="common">Bacillus firmus</name>
    <dbReference type="NCBI Taxonomy" id="1399"/>
    <lineage>
        <taxon>Bacteria</taxon>
        <taxon>Bacillati</taxon>
        <taxon>Bacillota</taxon>
        <taxon>Bacilli</taxon>
        <taxon>Bacillales</taxon>
        <taxon>Bacillaceae</taxon>
        <taxon>Cytobacillus</taxon>
    </lineage>
</organism>
<dbReference type="AlphaFoldDB" id="A0AA46SHV5"/>
<feature type="domain" description="Fe-containing alcohol dehydrogenase-like C-terminal" evidence="4">
    <location>
        <begin position="200"/>
        <end position="395"/>
    </location>
</feature>
<evidence type="ECO:0000259" key="4">
    <source>
        <dbReference type="Pfam" id="PF25137"/>
    </source>
</evidence>
<evidence type="ECO:0000256" key="1">
    <source>
        <dbReference type="ARBA" id="ARBA00007358"/>
    </source>
</evidence>
<dbReference type="Pfam" id="PF25137">
    <property type="entry name" value="ADH_Fe_C"/>
    <property type="match status" value="1"/>
</dbReference>
<dbReference type="EMBL" id="CP107027">
    <property type="protein sequence ID" value="UYG93789.1"/>
    <property type="molecule type" value="Genomic_DNA"/>
</dbReference>
<dbReference type="SUPFAM" id="SSF56796">
    <property type="entry name" value="Dehydroquinate synthase-like"/>
    <property type="match status" value="1"/>
</dbReference>
<dbReference type="InterPro" id="IPR056798">
    <property type="entry name" value="ADH_Fe_C"/>
</dbReference>
<dbReference type="Proteomes" id="UP001163104">
    <property type="component" value="Chromosome"/>
</dbReference>
<dbReference type="GO" id="GO:0004022">
    <property type="term" value="F:alcohol dehydrogenase (NAD+) activity"/>
    <property type="evidence" value="ECO:0007669"/>
    <property type="project" value="TreeGrafter"/>
</dbReference>
<dbReference type="Gene3D" id="1.20.1090.10">
    <property type="entry name" value="Dehydroquinate synthase-like - alpha domain"/>
    <property type="match status" value="1"/>
</dbReference>
<dbReference type="PANTHER" id="PTHR11496:SF102">
    <property type="entry name" value="ALCOHOL DEHYDROGENASE 4"/>
    <property type="match status" value="1"/>
</dbReference>
<protein>
    <submittedName>
        <fullName evidence="5">Iron-containing alcohol dehydrogenase family protein</fullName>
    </submittedName>
</protein>
<comment type="similarity">
    <text evidence="1">Belongs to the iron-containing alcohol dehydrogenase family.</text>
</comment>
<gene>
    <name evidence="5" type="ORF">OD459_16440</name>
</gene>
<dbReference type="RefSeq" id="WP_263599274.1">
    <property type="nucleotide sequence ID" value="NZ_CP107027.1"/>
</dbReference>
<evidence type="ECO:0000313" key="6">
    <source>
        <dbReference type="Proteomes" id="UP001163104"/>
    </source>
</evidence>
<sequence length="412" mass="45178">MRKYMHLSRQGFNFSIPTEMIYGIDSVKYKLPGTVKYFQKSKVFVATDSGLLHTGIIDSITSVLNDNDIETVVFSDVEPNPHAETVMKGAEIYKQQSCDMILAIGGGSPMDFGKAVSAIVAHEGHILDYRRGQKPLRQEVPLLIAIPTTVGTGSEVTPVSVITDHQAGRKYVIASPMLAPKVAFIDPSLTTSLPRHVVSATGVDALVHAIESYTSLKANPITDGLALEAIKMIKENLPASYAHPDNLEARAQIHLASTMAGISFGMAGVALVHSCSHPMSALYQVPHGLANAIFLPHVIEHNLIANYEKYASIARVFEPSLALENDRNAARELAPLLKEFNKALDIPEDFSYLMLEFTDEMVDRLSKDAMNDLGTIPNNPRKAEKEDIRQIYKKVLPMALKKTELEAVCKTI</sequence>
<keyword evidence="2" id="KW-0560">Oxidoreductase</keyword>
<dbReference type="PANTHER" id="PTHR11496">
    <property type="entry name" value="ALCOHOL DEHYDROGENASE"/>
    <property type="match status" value="1"/>
</dbReference>
<accession>A0AA46SHV5</accession>
<name>A0AA46SHV5_CYTFI</name>
<evidence type="ECO:0000313" key="5">
    <source>
        <dbReference type="EMBL" id="UYG93789.1"/>
    </source>
</evidence>
<evidence type="ECO:0000259" key="3">
    <source>
        <dbReference type="Pfam" id="PF00465"/>
    </source>
</evidence>
<dbReference type="FunFam" id="3.40.50.1970:FF:000003">
    <property type="entry name" value="Alcohol dehydrogenase, iron-containing"/>
    <property type="match status" value="1"/>
</dbReference>
<dbReference type="InterPro" id="IPR001670">
    <property type="entry name" value="ADH_Fe/GldA"/>
</dbReference>